<accession>A0A7K0C1U7</accession>
<dbReference type="AlphaFoldDB" id="A0A7K0C1U7"/>
<dbReference type="Proteomes" id="UP000487268">
    <property type="component" value="Unassembled WGS sequence"/>
</dbReference>
<comment type="caution">
    <text evidence="1">The sequence shown here is derived from an EMBL/GenBank/DDBJ whole genome shotgun (WGS) entry which is preliminary data.</text>
</comment>
<name>A0A7K0C1U7_9ACTN</name>
<protein>
    <submittedName>
        <fullName evidence="1">Uncharacterized protein</fullName>
    </submittedName>
</protein>
<proteinExistence type="predicted"/>
<evidence type="ECO:0000313" key="2">
    <source>
        <dbReference type="Proteomes" id="UP000487268"/>
    </source>
</evidence>
<sequence length="32" mass="4042">MIRPLDELYMARTSPDPFADLNRSWWLRRYRD</sequence>
<keyword evidence="2" id="KW-1185">Reference proteome</keyword>
<reference evidence="1 2" key="1">
    <citation type="submission" date="2019-10" db="EMBL/GenBank/DDBJ databases">
        <title>Actinomadura rubteroloni sp. nov. and Actinomadura macrotermitis sp. nov., isolated from the gut of fungus growing-termite Macrotermes natalensis.</title>
        <authorList>
            <person name="Benndorf R."/>
            <person name="Martin K."/>
            <person name="Kuefner M."/>
            <person name="De Beer W."/>
            <person name="Kaster A.-K."/>
            <person name="Vollmers J."/>
            <person name="Poulsen M."/>
            <person name="Beemelmanns C."/>
        </authorList>
    </citation>
    <scope>NUCLEOTIDE SEQUENCE [LARGE SCALE GENOMIC DNA]</scope>
    <source>
        <strain evidence="1 2">RB68</strain>
    </source>
</reference>
<evidence type="ECO:0000313" key="1">
    <source>
        <dbReference type="EMBL" id="MQY07445.1"/>
    </source>
</evidence>
<dbReference type="EMBL" id="WEGH01000003">
    <property type="protein sequence ID" value="MQY07445.1"/>
    <property type="molecule type" value="Genomic_DNA"/>
</dbReference>
<organism evidence="1 2">
    <name type="scientific">Actinomadura macrotermitis</name>
    <dbReference type="NCBI Taxonomy" id="2585200"/>
    <lineage>
        <taxon>Bacteria</taxon>
        <taxon>Bacillati</taxon>
        <taxon>Actinomycetota</taxon>
        <taxon>Actinomycetes</taxon>
        <taxon>Streptosporangiales</taxon>
        <taxon>Thermomonosporaceae</taxon>
        <taxon>Actinomadura</taxon>
    </lineage>
</organism>
<gene>
    <name evidence="1" type="ORF">ACRB68_55450</name>
</gene>